<evidence type="ECO:0000313" key="1">
    <source>
        <dbReference type="EMBL" id="EJW81373.1"/>
    </source>
</evidence>
<comment type="caution">
    <text evidence="1">The sequence shown here is derived from an EMBL/GenBank/DDBJ whole genome shotgun (WGS) entry which is preliminary data.</text>
</comment>
<reference evidence="2" key="1">
    <citation type="submission" date="2012-08" db="EMBL/GenBank/DDBJ databases">
        <title>The Genome Sequence of Wuchereria bancrofti.</title>
        <authorList>
            <person name="Nutman T.B."/>
            <person name="Fink D.L."/>
            <person name="Russ C."/>
            <person name="Young S."/>
            <person name="Zeng Q."/>
            <person name="Koehrsen M."/>
            <person name="Alvarado L."/>
            <person name="Berlin A."/>
            <person name="Chapman S.B."/>
            <person name="Chen Z."/>
            <person name="Freedman E."/>
            <person name="Gellesch M."/>
            <person name="Goldberg J."/>
            <person name="Griggs A."/>
            <person name="Gujja S."/>
            <person name="Heilman E.R."/>
            <person name="Heiman D."/>
            <person name="Hepburn T."/>
            <person name="Howarth C."/>
            <person name="Jen D."/>
            <person name="Larson L."/>
            <person name="Lewis B."/>
            <person name="Mehta T."/>
            <person name="Park D."/>
            <person name="Pearson M."/>
            <person name="Roberts A."/>
            <person name="Saif S."/>
            <person name="Shea T."/>
            <person name="Shenoy N."/>
            <person name="Sisk P."/>
            <person name="Stolte C."/>
            <person name="Sykes S."/>
            <person name="Walk T."/>
            <person name="White J."/>
            <person name="Yandava C."/>
            <person name="Haas B."/>
            <person name="Henn M.R."/>
            <person name="Nusbaum C."/>
            <person name="Birren B."/>
        </authorList>
    </citation>
    <scope>NUCLEOTIDE SEQUENCE [LARGE SCALE GENOMIC DNA]</scope>
    <source>
        <strain evidence="2">NA</strain>
    </source>
</reference>
<feature type="non-terminal residue" evidence="1">
    <location>
        <position position="1"/>
    </location>
</feature>
<sequence length="72" mass="7820">TAPPFPPPEAGQCHFSSGSSREICWPRYEDLDTTCTDVGNGMVSAPAVKHAALVEFLFCTKYQTTEALSLLQ</sequence>
<proteinExistence type="predicted"/>
<name>J9EGS6_WUCBA</name>
<dbReference type="EMBL" id="ADBV01003702">
    <property type="protein sequence ID" value="EJW81373.1"/>
    <property type="molecule type" value="Genomic_DNA"/>
</dbReference>
<dbReference type="Proteomes" id="UP000004810">
    <property type="component" value="Unassembled WGS sequence"/>
</dbReference>
<accession>J9EGS6</accession>
<organism evidence="1 2">
    <name type="scientific">Wuchereria bancrofti</name>
    <dbReference type="NCBI Taxonomy" id="6293"/>
    <lineage>
        <taxon>Eukaryota</taxon>
        <taxon>Metazoa</taxon>
        <taxon>Ecdysozoa</taxon>
        <taxon>Nematoda</taxon>
        <taxon>Chromadorea</taxon>
        <taxon>Rhabditida</taxon>
        <taxon>Spirurina</taxon>
        <taxon>Spiruromorpha</taxon>
        <taxon>Filarioidea</taxon>
        <taxon>Onchocercidae</taxon>
        <taxon>Wuchereria</taxon>
    </lineage>
</organism>
<evidence type="ECO:0000313" key="2">
    <source>
        <dbReference type="Proteomes" id="UP000004810"/>
    </source>
</evidence>
<protein>
    <submittedName>
        <fullName evidence="1">Uncharacterized protein</fullName>
    </submittedName>
</protein>
<dbReference type="AlphaFoldDB" id="J9EGS6"/>
<gene>
    <name evidence="1" type="ORF">WUBG_07718</name>
</gene>